<dbReference type="CDD" id="cd03228">
    <property type="entry name" value="ABCC_MRP_Like"/>
    <property type="match status" value="1"/>
</dbReference>
<feature type="transmembrane region" description="Helical" evidence="8">
    <location>
        <begin position="51"/>
        <end position="72"/>
    </location>
</feature>
<evidence type="ECO:0000256" key="1">
    <source>
        <dbReference type="ARBA" id="ARBA00004651"/>
    </source>
</evidence>
<dbReference type="RefSeq" id="WP_239442292.1">
    <property type="nucleotide sequence ID" value="NZ_PQSP01000003.1"/>
</dbReference>
<feature type="transmembrane region" description="Helical" evidence="8">
    <location>
        <begin position="238"/>
        <end position="263"/>
    </location>
</feature>
<dbReference type="GO" id="GO:0034040">
    <property type="term" value="F:ATPase-coupled lipid transmembrane transporter activity"/>
    <property type="evidence" value="ECO:0007669"/>
    <property type="project" value="TreeGrafter"/>
</dbReference>
<keyword evidence="2" id="KW-1003">Cell membrane</keyword>
<feature type="domain" description="ABC transmembrane type-1" evidence="10">
    <location>
        <begin position="23"/>
        <end position="309"/>
    </location>
</feature>
<dbReference type="GO" id="GO:0140359">
    <property type="term" value="F:ABC-type transporter activity"/>
    <property type="evidence" value="ECO:0007669"/>
    <property type="project" value="InterPro"/>
</dbReference>
<dbReference type="Pfam" id="PF00005">
    <property type="entry name" value="ABC_tran"/>
    <property type="match status" value="1"/>
</dbReference>
<comment type="caution">
    <text evidence="11">The sequence shown here is derived from an EMBL/GenBank/DDBJ whole genome shotgun (WGS) entry which is preliminary data.</text>
</comment>
<dbReference type="InterPro" id="IPR036640">
    <property type="entry name" value="ABC1_TM_sf"/>
</dbReference>
<keyword evidence="4" id="KW-0547">Nucleotide-binding</keyword>
<dbReference type="InterPro" id="IPR011527">
    <property type="entry name" value="ABC1_TM_dom"/>
</dbReference>
<dbReference type="GO" id="GO:0005524">
    <property type="term" value="F:ATP binding"/>
    <property type="evidence" value="ECO:0007669"/>
    <property type="project" value="UniProtKB-KW"/>
</dbReference>
<evidence type="ECO:0000256" key="6">
    <source>
        <dbReference type="ARBA" id="ARBA00022989"/>
    </source>
</evidence>
<keyword evidence="3 8" id="KW-0812">Transmembrane</keyword>
<reference evidence="11 12" key="1">
    <citation type="submission" date="2018-01" db="EMBL/GenBank/DDBJ databases">
        <title>Saezia sanguinis gen. nov., sp. nov., in the order Burkholderiales isolated from human blood.</title>
        <authorList>
            <person name="Medina-Pascual M.J."/>
            <person name="Valdezate S."/>
            <person name="Monzon S."/>
            <person name="Cuesta I."/>
            <person name="Carrasco G."/>
            <person name="Villalon P."/>
            <person name="Saez-Nieto J.A."/>
        </authorList>
    </citation>
    <scope>NUCLEOTIDE SEQUENCE [LARGE SCALE GENOMIC DNA]</scope>
    <source>
        <strain evidence="11 12">CNM695-12</strain>
    </source>
</reference>
<evidence type="ECO:0000259" key="10">
    <source>
        <dbReference type="PROSITE" id="PS50929"/>
    </source>
</evidence>
<keyword evidence="6 8" id="KW-1133">Transmembrane helix</keyword>
<evidence type="ECO:0000256" key="4">
    <source>
        <dbReference type="ARBA" id="ARBA00022741"/>
    </source>
</evidence>
<dbReference type="SUPFAM" id="SSF90123">
    <property type="entry name" value="ABC transporter transmembrane region"/>
    <property type="match status" value="1"/>
</dbReference>
<evidence type="ECO:0000256" key="3">
    <source>
        <dbReference type="ARBA" id="ARBA00022692"/>
    </source>
</evidence>
<dbReference type="PANTHER" id="PTHR24221">
    <property type="entry name" value="ATP-BINDING CASSETTE SUB-FAMILY B"/>
    <property type="match status" value="1"/>
</dbReference>
<dbReference type="PANTHER" id="PTHR24221:SF261">
    <property type="entry name" value="GLUTATHIONE_L-CYSTEINE TRANSPORT SYSTEM ATP-BINDING_PERMEASE PROTEIN CYDD"/>
    <property type="match status" value="1"/>
</dbReference>
<evidence type="ECO:0000256" key="8">
    <source>
        <dbReference type="SAM" id="Phobius"/>
    </source>
</evidence>
<evidence type="ECO:0000256" key="2">
    <source>
        <dbReference type="ARBA" id="ARBA00022475"/>
    </source>
</evidence>
<evidence type="ECO:0000256" key="7">
    <source>
        <dbReference type="ARBA" id="ARBA00023136"/>
    </source>
</evidence>
<keyword evidence="7 8" id="KW-0472">Membrane</keyword>
<dbReference type="SUPFAM" id="SSF52540">
    <property type="entry name" value="P-loop containing nucleoside triphosphate hydrolases"/>
    <property type="match status" value="1"/>
</dbReference>
<dbReference type="EMBL" id="PQSP01000003">
    <property type="protein sequence ID" value="RUS66888.1"/>
    <property type="molecule type" value="Genomic_DNA"/>
</dbReference>
<comment type="subcellular location">
    <subcellularLocation>
        <location evidence="1">Cell membrane</location>
        <topology evidence="1">Multi-pass membrane protein</topology>
    </subcellularLocation>
</comment>
<dbReference type="InterPro" id="IPR027417">
    <property type="entry name" value="P-loop_NTPase"/>
</dbReference>
<dbReference type="InterPro" id="IPR003593">
    <property type="entry name" value="AAA+_ATPase"/>
</dbReference>
<evidence type="ECO:0000259" key="9">
    <source>
        <dbReference type="PROSITE" id="PS50893"/>
    </source>
</evidence>
<dbReference type="PROSITE" id="PS50893">
    <property type="entry name" value="ABC_TRANSPORTER_2"/>
    <property type="match status" value="1"/>
</dbReference>
<keyword evidence="12" id="KW-1185">Reference proteome</keyword>
<gene>
    <name evidence="11" type="primary">cydD</name>
    <name evidence="11" type="ORF">CUZ56_01683</name>
</gene>
<dbReference type="GO" id="GO:0042883">
    <property type="term" value="P:cysteine transport"/>
    <property type="evidence" value="ECO:0007669"/>
    <property type="project" value="InterPro"/>
</dbReference>
<dbReference type="NCBIfam" id="TIGR02857">
    <property type="entry name" value="CydD"/>
    <property type="match status" value="1"/>
</dbReference>
<evidence type="ECO:0000256" key="5">
    <source>
        <dbReference type="ARBA" id="ARBA00022840"/>
    </source>
</evidence>
<dbReference type="Gene3D" id="1.20.1560.10">
    <property type="entry name" value="ABC transporter type 1, transmembrane domain"/>
    <property type="match status" value="1"/>
</dbReference>
<evidence type="ECO:0000313" key="11">
    <source>
        <dbReference type="EMBL" id="RUS66888.1"/>
    </source>
</evidence>
<feature type="transmembrane region" description="Helical" evidence="8">
    <location>
        <begin position="21"/>
        <end position="45"/>
    </location>
</feature>
<name>A0A433SDT1_9BURK</name>
<dbReference type="GO" id="GO:0016887">
    <property type="term" value="F:ATP hydrolysis activity"/>
    <property type="evidence" value="ECO:0007669"/>
    <property type="project" value="InterPro"/>
</dbReference>
<dbReference type="GO" id="GO:0005886">
    <property type="term" value="C:plasma membrane"/>
    <property type="evidence" value="ECO:0007669"/>
    <property type="project" value="UniProtKB-SubCell"/>
</dbReference>
<accession>A0A433SDT1</accession>
<dbReference type="InterPro" id="IPR014216">
    <property type="entry name" value="ABC_transptr_CydD"/>
</dbReference>
<proteinExistence type="predicted"/>
<protein>
    <submittedName>
        <fullName evidence="11">ATP-binding/permease protein CydD</fullName>
    </submittedName>
</protein>
<dbReference type="Pfam" id="PF00664">
    <property type="entry name" value="ABC_membrane"/>
    <property type="match status" value="1"/>
</dbReference>
<keyword evidence="5 11" id="KW-0067">ATP-binding</keyword>
<feature type="transmembrane region" description="Helical" evidence="8">
    <location>
        <begin position="159"/>
        <end position="178"/>
    </location>
</feature>
<dbReference type="PROSITE" id="PS50929">
    <property type="entry name" value="ABC_TM1F"/>
    <property type="match status" value="1"/>
</dbReference>
<dbReference type="InterPro" id="IPR039421">
    <property type="entry name" value="Type_1_exporter"/>
</dbReference>
<dbReference type="Gene3D" id="3.40.50.300">
    <property type="entry name" value="P-loop containing nucleotide triphosphate hydrolases"/>
    <property type="match status" value="1"/>
</dbReference>
<dbReference type="Proteomes" id="UP000286947">
    <property type="component" value="Unassembled WGS sequence"/>
</dbReference>
<sequence>MEQPAPTKPRRQRQSPWTPGGMLQLGAALLWLPQAWLLAVAVGAMADGQDIWAVSLYSAIGVLLIGIVRAGLDAWGARISFRSARQQLSRLRQQAIEALSRRSPLDTTRPTSGQAASVLTEQAEQIVPYLSRYQPVQLKVMIVPLVFLVAVIVNSWVAALVLLCAAPLIPVFMILVGWRAKEASEKQMLEIGQMNGFLLDRLRGLTTIRAFDAVDVIARRLRDAADGVRRKTMSVLRIAFLSSAVLELFSALGVAMVAVYIGFHLLGDLSFGAWGSKLTLTQGLFILLLAPTFFDPLRELSAVWHDRASGVAAMDSMASLSAQGEDLVGGRHGAASTAVPDVSDTPDVSGGALAVKVKGISFQYPGSVQPVLHDFDLTVAAGEKVALVAPSGQGKSTLLALLAGLLQANAGGIEIGGVQLTDATADALRTHMGWISQQPHIFAGSLLHNITLGRADISAQQVQSAVDAAAMTDIAHGQLQRRLGEGGVGLSGGEVLRLALARAMVTPQLGLLLADEPTAHLDTETAQAVIQGLMAVAQRGTTVIVATHDERILPYMDKVVQLSPVYSGEAV</sequence>
<dbReference type="SMART" id="SM00382">
    <property type="entry name" value="AAA"/>
    <property type="match status" value="1"/>
</dbReference>
<dbReference type="InterPro" id="IPR003439">
    <property type="entry name" value="ABC_transporter-like_ATP-bd"/>
</dbReference>
<feature type="transmembrane region" description="Helical" evidence="8">
    <location>
        <begin position="136"/>
        <end position="153"/>
    </location>
</feature>
<dbReference type="CDD" id="cd18584">
    <property type="entry name" value="ABC_6TM_AarD_CydD"/>
    <property type="match status" value="1"/>
</dbReference>
<evidence type="ECO:0000313" key="12">
    <source>
        <dbReference type="Proteomes" id="UP000286947"/>
    </source>
</evidence>
<feature type="domain" description="ABC transporter" evidence="9">
    <location>
        <begin position="355"/>
        <end position="570"/>
    </location>
</feature>
<dbReference type="AlphaFoldDB" id="A0A433SDT1"/>
<organism evidence="11 12">
    <name type="scientific">Saezia sanguinis</name>
    <dbReference type="NCBI Taxonomy" id="1965230"/>
    <lineage>
        <taxon>Bacteria</taxon>
        <taxon>Pseudomonadati</taxon>
        <taxon>Pseudomonadota</taxon>
        <taxon>Betaproteobacteria</taxon>
        <taxon>Burkholderiales</taxon>
        <taxon>Saeziaceae</taxon>
        <taxon>Saezia</taxon>
    </lineage>
</organism>